<proteinExistence type="predicted"/>
<feature type="chain" id="PRO_5003867787" description="Elicitin-like protein" evidence="1">
    <location>
        <begin position="25"/>
        <end position="225"/>
    </location>
</feature>
<dbReference type="OMA" id="LECCYES"/>
<dbReference type="eggNOG" id="ENOG502SNDU">
    <property type="taxonomic scope" value="Eukaryota"/>
</dbReference>
<reference evidence="3" key="1">
    <citation type="journal article" date="2010" name="Genome Biol.">
        <title>Genome sequence of the necrotrophic plant pathogen Pythium ultimum reveals original pathogenicity mechanisms and effector repertoire.</title>
        <authorList>
            <person name="Levesque C.A."/>
            <person name="Brouwer H."/>
            <person name="Cano L."/>
            <person name="Hamilton J.P."/>
            <person name="Holt C."/>
            <person name="Huitema E."/>
            <person name="Raffaele S."/>
            <person name="Robideau G.P."/>
            <person name="Thines M."/>
            <person name="Win J."/>
            <person name="Zerillo M.M."/>
            <person name="Beakes G.W."/>
            <person name="Boore J.L."/>
            <person name="Busam D."/>
            <person name="Dumas B."/>
            <person name="Ferriera S."/>
            <person name="Fuerstenberg S.I."/>
            <person name="Gachon C.M."/>
            <person name="Gaulin E."/>
            <person name="Govers F."/>
            <person name="Grenville-Briggs L."/>
            <person name="Horner N."/>
            <person name="Hostetler J."/>
            <person name="Jiang R.H."/>
            <person name="Johnson J."/>
            <person name="Krajaejun T."/>
            <person name="Lin H."/>
            <person name="Meijer H.J."/>
            <person name="Moore B."/>
            <person name="Morris P."/>
            <person name="Phuntmart V."/>
            <person name="Puiu D."/>
            <person name="Shetty J."/>
            <person name="Stajich J.E."/>
            <person name="Tripathy S."/>
            <person name="Wawra S."/>
            <person name="van West P."/>
            <person name="Whitty B.R."/>
            <person name="Coutinho P.M."/>
            <person name="Henrissat B."/>
            <person name="Martin F."/>
            <person name="Thomas P.D."/>
            <person name="Tyler B.M."/>
            <person name="De Vries R.P."/>
            <person name="Kamoun S."/>
            <person name="Yandell M."/>
            <person name="Tisserat N."/>
            <person name="Buell C.R."/>
        </authorList>
    </citation>
    <scope>NUCLEOTIDE SEQUENCE</scope>
    <source>
        <strain evidence="3">DAOM:BR144</strain>
    </source>
</reference>
<accession>K3WLL3</accession>
<reference evidence="2" key="3">
    <citation type="submission" date="2015-02" db="UniProtKB">
        <authorList>
            <consortium name="EnsemblProtists"/>
        </authorList>
    </citation>
    <scope>IDENTIFICATION</scope>
    <source>
        <strain evidence="2">DAOM BR144</strain>
    </source>
</reference>
<dbReference type="VEuPathDB" id="FungiDB:PYU1_G005843"/>
<evidence type="ECO:0000313" key="2">
    <source>
        <dbReference type="EnsemblProtists" id="PYU1_T005855"/>
    </source>
</evidence>
<organism evidence="2 3">
    <name type="scientific">Globisporangium ultimum (strain ATCC 200006 / CBS 805.95 / DAOM BR144)</name>
    <name type="common">Pythium ultimum</name>
    <dbReference type="NCBI Taxonomy" id="431595"/>
    <lineage>
        <taxon>Eukaryota</taxon>
        <taxon>Sar</taxon>
        <taxon>Stramenopiles</taxon>
        <taxon>Oomycota</taxon>
        <taxon>Peronosporomycetes</taxon>
        <taxon>Pythiales</taxon>
        <taxon>Pythiaceae</taxon>
        <taxon>Globisporangium</taxon>
    </lineage>
</organism>
<evidence type="ECO:0008006" key="4">
    <source>
        <dbReference type="Google" id="ProtNLM"/>
    </source>
</evidence>
<feature type="signal peptide" evidence="1">
    <location>
        <begin position="1"/>
        <end position="24"/>
    </location>
</feature>
<dbReference type="EnsemblProtists" id="PYU1_T005855">
    <property type="protein sequence ID" value="PYU1_T005855"/>
    <property type="gene ID" value="PYU1_G005843"/>
</dbReference>
<sequence length="225" mass="24222">MKHSSLIVVAVVAVSWIQCDFIAASGIGVSNHSAICVKTEEEIHALMLNQDQLASGVEGNVIIPNDCKVLVKENVMLYRSAEAQKALCDNSCYATLNEKYKILLDNGCFSKGDSDEEASGRLFAAAYQLACQMTLDGDYCVPMLADLVANAGTKYDLCADIVKDMGCCFQSYRQYMLFGTIASVQALDEAQKMCTADGVKSLDKVCLCAYNKHTINGTTICSGGS</sequence>
<reference evidence="3" key="2">
    <citation type="submission" date="2010-04" db="EMBL/GenBank/DDBJ databases">
        <authorList>
            <person name="Buell R."/>
            <person name="Hamilton J."/>
            <person name="Hostetler J."/>
        </authorList>
    </citation>
    <scope>NUCLEOTIDE SEQUENCE [LARGE SCALE GENOMIC DNA]</scope>
    <source>
        <strain evidence="3">DAOM:BR144</strain>
    </source>
</reference>
<dbReference type="InParanoid" id="K3WLL3"/>
<keyword evidence="3" id="KW-1185">Reference proteome</keyword>
<protein>
    <recommendedName>
        <fullName evidence="4">Elicitin-like protein</fullName>
    </recommendedName>
</protein>
<name>K3WLL3_GLOUD</name>
<dbReference type="HOGENOM" id="CLU_1345529_0_0_1"/>
<keyword evidence="1" id="KW-0732">Signal</keyword>
<evidence type="ECO:0000313" key="3">
    <source>
        <dbReference type="Proteomes" id="UP000019132"/>
    </source>
</evidence>
<dbReference type="Proteomes" id="UP000019132">
    <property type="component" value="Unassembled WGS sequence"/>
</dbReference>
<dbReference type="EMBL" id="GL376573">
    <property type="status" value="NOT_ANNOTATED_CDS"/>
    <property type="molecule type" value="Genomic_DNA"/>
</dbReference>
<evidence type="ECO:0000256" key="1">
    <source>
        <dbReference type="SAM" id="SignalP"/>
    </source>
</evidence>
<dbReference type="AlphaFoldDB" id="K3WLL3"/>